<reference evidence="5 6" key="1">
    <citation type="journal article" date="2022" name="Nat. Plants">
        <title>Genomes of leafy and leafless Platanthera orchids illuminate the evolution of mycoheterotrophy.</title>
        <authorList>
            <person name="Li M.H."/>
            <person name="Liu K.W."/>
            <person name="Li Z."/>
            <person name="Lu H.C."/>
            <person name="Ye Q.L."/>
            <person name="Zhang D."/>
            <person name="Wang J.Y."/>
            <person name="Li Y.F."/>
            <person name="Zhong Z.M."/>
            <person name="Liu X."/>
            <person name="Yu X."/>
            <person name="Liu D.K."/>
            <person name="Tu X.D."/>
            <person name="Liu B."/>
            <person name="Hao Y."/>
            <person name="Liao X.Y."/>
            <person name="Jiang Y.T."/>
            <person name="Sun W.H."/>
            <person name="Chen J."/>
            <person name="Chen Y.Q."/>
            <person name="Ai Y."/>
            <person name="Zhai J.W."/>
            <person name="Wu S.S."/>
            <person name="Zhou Z."/>
            <person name="Hsiao Y.Y."/>
            <person name="Wu W.L."/>
            <person name="Chen Y.Y."/>
            <person name="Lin Y.F."/>
            <person name="Hsu J.L."/>
            <person name="Li C.Y."/>
            <person name="Wang Z.W."/>
            <person name="Zhao X."/>
            <person name="Zhong W.Y."/>
            <person name="Ma X.K."/>
            <person name="Ma L."/>
            <person name="Huang J."/>
            <person name="Chen G.Z."/>
            <person name="Huang M.Z."/>
            <person name="Huang L."/>
            <person name="Peng D.H."/>
            <person name="Luo Y.B."/>
            <person name="Zou S.Q."/>
            <person name="Chen S.P."/>
            <person name="Lan S."/>
            <person name="Tsai W.C."/>
            <person name="Van de Peer Y."/>
            <person name="Liu Z.J."/>
        </authorList>
    </citation>
    <scope>NUCLEOTIDE SEQUENCE [LARGE SCALE GENOMIC DNA]</scope>
    <source>
        <strain evidence="5">Lor287</strain>
    </source>
</reference>
<evidence type="ECO:0000256" key="2">
    <source>
        <dbReference type="ARBA" id="ARBA00006801"/>
    </source>
</evidence>
<dbReference type="GO" id="GO:0003712">
    <property type="term" value="F:transcription coregulator activity"/>
    <property type="evidence" value="ECO:0007669"/>
    <property type="project" value="TreeGrafter"/>
</dbReference>
<protein>
    <submittedName>
        <fullName evidence="5">Uncharacterized protein</fullName>
    </submittedName>
</protein>
<dbReference type="Proteomes" id="UP001418222">
    <property type="component" value="Unassembled WGS sequence"/>
</dbReference>
<evidence type="ECO:0000256" key="4">
    <source>
        <dbReference type="ARBA" id="ARBA00023242"/>
    </source>
</evidence>
<dbReference type="AlphaFoldDB" id="A0AAP0BT91"/>
<comment type="subcellular location">
    <subcellularLocation>
        <location evidence="1">Nucleus</location>
    </subcellularLocation>
</comment>
<dbReference type="GO" id="GO:0032454">
    <property type="term" value="F:histone H3K9 demethylase activity"/>
    <property type="evidence" value="ECO:0007669"/>
    <property type="project" value="InterPro"/>
</dbReference>
<organism evidence="5 6">
    <name type="scientific">Platanthera zijinensis</name>
    <dbReference type="NCBI Taxonomy" id="2320716"/>
    <lineage>
        <taxon>Eukaryota</taxon>
        <taxon>Viridiplantae</taxon>
        <taxon>Streptophyta</taxon>
        <taxon>Embryophyta</taxon>
        <taxon>Tracheophyta</taxon>
        <taxon>Spermatophyta</taxon>
        <taxon>Magnoliopsida</taxon>
        <taxon>Liliopsida</taxon>
        <taxon>Asparagales</taxon>
        <taxon>Orchidaceae</taxon>
        <taxon>Orchidoideae</taxon>
        <taxon>Orchideae</taxon>
        <taxon>Orchidinae</taxon>
        <taxon>Platanthera</taxon>
    </lineage>
</organism>
<dbReference type="PANTHER" id="PTHR12549:SF11">
    <property type="entry name" value="LYSINE-SPECIFIC DEMETHYLASE JMJ25"/>
    <property type="match status" value="1"/>
</dbReference>
<comment type="caution">
    <text evidence="5">The sequence shown here is derived from an EMBL/GenBank/DDBJ whole genome shotgun (WGS) entry which is preliminary data.</text>
</comment>
<dbReference type="EMBL" id="JBBWWQ010000004">
    <property type="protein sequence ID" value="KAK8948861.1"/>
    <property type="molecule type" value="Genomic_DNA"/>
</dbReference>
<accession>A0AAP0BT91</accession>
<dbReference type="GO" id="GO:0031490">
    <property type="term" value="F:chromatin DNA binding"/>
    <property type="evidence" value="ECO:0007669"/>
    <property type="project" value="TreeGrafter"/>
</dbReference>
<keyword evidence="3" id="KW-0479">Metal-binding</keyword>
<dbReference type="GO" id="GO:0046872">
    <property type="term" value="F:metal ion binding"/>
    <property type="evidence" value="ECO:0007669"/>
    <property type="project" value="UniProtKB-KW"/>
</dbReference>
<gene>
    <name evidence="5" type="ORF">KSP39_PZI006170</name>
</gene>
<comment type="similarity">
    <text evidence="2">Belongs to the JARID1 histone demethylase family.</text>
</comment>
<keyword evidence="6" id="KW-1185">Reference proteome</keyword>
<dbReference type="GO" id="GO:0006357">
    <property type="term" value="P:regulation of transcription by RNA polymerase II"/>
    <property type="evidence" value="ECO:0007669"/>
    <property type="project" value="TreeGrafter"/>
</dbReference>
<name>A0AAP0BT91_9ASPA</name>
<sequence length="193" mass="21613">MEDKLHNYLYTLHLLLPWFKELWKEQLLEKEVEARVKGNDCSTSIADYHRSCPNCSYDLCLSCCKGLRESSLPGHKGQFGINADTPEILNALMLWRASADGSIRCPPEALDGCGNSLLQLKSINPEDLFVELEEKVKTIVAQVGGIFLMRTFLPLLTTARSFLKLSHALSYHVEQNLTTFLPLPTAARLPAPP</sequence>
<evidence type="ECO:0000256" key="3">
    <source>
        <dbReference type="ARBA" id="ARBA00022723"/>
    </source>
</evidence>
<evidence type="ECO:0000313" key="6">
    <source>
        <dbReference type="Proteomes" id="UP001418222"/>
    </source>
</evidence>
<dbReference type="GO" id="GO:0000785">
    <property type="term" value="C:chromatin"/>
    <property type="evidence" value="ECO:0007669"/>
    <property type="project" value="TreeGrafter"/>
</dbReference>
<dbReference type="PANTHER" id="PTHR12549">
    <property type="entry name" value="JMJC DOMAIN-CONTAINING HISTONE DEMETHYLATION PROTEIN"/>
    <property type="match status" value="1"/>
</dbReference>
<keyword evidence="4" id="KW-0539">Nucleus</keyword>
<dbReference type="InterPro" id="IPR045109">
    <property type="entry name" value="LSDs-like"/>
</dbReference>
<dbReference type="GO" id="GO:0000118">
    <property type="term" value="C:histone deacetylase complex"/>
    <property type="evidence" value="ECO:0007669"/>
    <property type="project" value="TreeGrafter"/>
</dbReference>
<proteinExistence type="inferred from homology"/>
<evidence type="ECO:0000313" key="5">
    <source>
        <dbReference type="EMBL" id="KAK8948861.1"/>
    </source>
</evidence>
<evidence type="ECO:0000256" key="1">
    <source>
        <dbReference type="ARBA" id="ARBA00004123"/>
    </source>
</evidence>